<accession>A0A6L9LQF1</accession>
<dbReference type="RefSeq" id="WP_163955322.1">
    <property type="nucleotide sequence ID" value="NZ_JAAFZH010000025.1"/>
</dbReference>
<evidence type="ECO:0000313" key="4">
    <source>
        <dbReference type="Proteomes" id="UP000474175"/>
    </source>
</evidence>
<dbReference type="Pfam" id="PF25917">
    <property type="entry name" value="BSH_RND"/>
    <property type="match status" value="1"/>
</dbReference>
<evidence type="ECO:0000313" key="3">
    <source>
        <dbReference type="EMBL" id="NDU99189.1"/>
    </source>
</evidence>
<dbReference type="GO" id="GO:0005886">
    <property type="term" value="C:plasma membrane"/>
    <property type="evidence" value="ECO:0007669"/>
    <property type="project" value="TreeGrafter"/>
</dbReference>
<feature type="domain" description="Multidrug resistance protein MdtA-like barrel-sandwich hybrid" evidence="2">
    <location>
        <begin position="37"/>
        <end position="218"/>
    </location>
</feature>
<dbReference type="AlphaFoldDB" id="A0A6L9LQF1"/>
<organism evidence="3 4">
    <name type="scientific">Spirosoma terrae</name>
    <dbReference type="NCBI Taxonomy" id="1968276"/>
    <lineage>
        <taxon>Bacteria</taxon>
        <taxon>Pseudomonadati</taxon>
        <taxon>Bacteroidota</taxon>
        <taxon>Cytophagia</taxon>
        <taxon>Cytophagales</taxon>
        <taxon>Cytophagaceae</taxon>
        <taxon>Spirosoma</taxon>
    </lineage>
</organism>
<keyword evidence="1" id="KW-0175">Coiled coil</keyword>
<feature type="coiled-coil region" evidence="1">
    <location>
        <begin position="128"/>
        <end position="162"/>
    </location>
</feature>
<dbReference type="Proteomes" id="UP000474175">
    <property type="component" value="Unassembled WGS sequence"/>
</dbReference>
<keyword evidence="4" id="KW-1185">Reference proteome</keyword>
<sequence>MKAYITILSIAAFSALFSCQKNEPDYDASGNFEADEVIVSAQQTGQILAFSLNEGDLLKAGATVGQIDVTTSRLQQEQVRASMQALRERTTSVRPQVELTKRHLIVQEAQLKQLFHERARTENLIRADAATQKQLDDLNAQIDQLQKQLDVTRQQIRVAETNNASQNRGALSEQGSLAKAAEQYGVQVQKGQIVNPVTGTVLTKYAFAGEMATIGKPLYRIANTDTLLLRAYITGDQLPQVKINQAVTVRIDNGEKGFTDYPGTISWISSKSEFTPKTIQTKNERANLVYATKIRVKNDGFLKIGMYGEVLLKTQKPQTN</sequence>
<dbReference type="EMBL" id="JAAFZH010000025">
    <property type="protein sequence ID" value="NDU99189.1"/>
    <property type="molecule type" value="Genomic_DNA"/>
</dbReference>
<protein>
    <submittedName>
        <fullName evidence="3">HlyD family efflux transporter periplasmic adaptor subunit</fullName>
    </submittedName>
</protein>
<comment type="caution">
    <text evidence="3">The sequence shown here is derived from an EMBL/GenBank/DDBJ whole genome shotgun (WGS) entry which is preliminary data.</text>
</comment>
<evidence type="ECO:0000259" key="2">
    <source>
        <dbReference type="Pfam" id="PF25917"/>
    </source>
</evidence>
<evidence type="ECO:0000256" key="1">
    <source>
        <dbReference type="SAM" id="Coils"/>
    </source>
</evidence>
<gene>
    <name evidence="3" type="ORF">GK108_30200</name>
</gene>
<proteinExistence type="predicted"/>
<dbReference type="InterPro" id="IPR058625">
    <property type="entry name" value="MdtA-like_BSH"/>
</dbReference>
<dbReference type="PROSITE" id="PS51257">
    <property type="entry name" value="PROKAR_LIPOPROTEIN"/>
    <property type="match status" value="1"/>
</dbReference>
<dbReference type="PANTHER" id="PTHR30438:SF2">
    <property type="entry name" value="MEMBRANE PROTEIN"/>
    <property type="match status" value="1"/>
</dbReference>
<dbReference type="Gene3D" id="2.40.30.170">
    <property type="match status" value="1"/>
</dbReference>
<name>A0A6L9LQF1_9BACT</name>
<reference evidence="3 4" key="1">
    <citation type="submission" date="2020-02" db="EMBL/GenBank/DDBJ databases">
        <title>Draft genome sequence of two Spirosoma agri KCTC 52727 and Spirosoma terrae KCTC 52035.</title>
        <authorList>
            <person name="Rojas J."/>
            <person name="Ambika Manirajan B."/>
            <person name="Suarez C."/>
            <person name="Ratering S."/>
            <person name="Schnell S."/>
        </authorList>
    </citation>
    <scope>NUCLEOTIDE SEQUENCE [LARGE SCALE GENOMIC DNA]</scope>
    <source>
        <strain evidence="3 4">KCTC 52035</strain>
    </source>
</reference>
<dbReference type="PANTHER" id="PTHR30438">
    <property type="entry name" value="36 KDA ANTIGEN-RELATED"/>
    <property type="match status" value="1"/>
</dbReference>